<dbReference type="SUPFAM" id="SSF102462">
    <property type="entry name" value="Peptidyl-tRNA hydrolase II"/>
    <property type="match status" value="1"/>
</dbReference>
<dbReference type="GO" id="GO:0004045">
    <property type="term" value="F:peptidyl-tRNA hydrolase activity"/>
    <property type="evidence" value="ECO:0007669"/>
    <property type="project" value="UniProtKB-EC"/>
</dbReference>
<dbReference type="InterPro" id="IPR023476">
    <property type="entry name" value="Pep_tRNA_hydro_II_dom_sf"/>
</dbReference>
<accession>A0A7X3LH62</accession>
<feature type="region of interest" description="Disordered" evidence="4">
    <location>
        <begin position="65"/>
        <end position="87"/>
    </location>
</feature>
<dbReference type="InterPro" id="IPR002833">
    <property type="entry name" value="PTH2"/>
</dbReference>
<evidence type="ECO:0000256" key="3">
    <source>
        <dbReference type="ARBA" id="ARBA00048707"/>
    </source>
</evidence>
<keyword evidence="6" id="KW-1185">Reference proteome</keyword>
<evidence type="ECO:0000313" key="5">
    <source>
        <dbReference type="EMBL" id="MWV44797.1"/>
    </source>
</evidence>
<dbReference type="RefSeq" id="WP_160498415.1">
    <property type="nucleotide sequence ID" value="NZ_WUBI01000002.1"/>
</dbReference>
<gene>
    <name evidence="5" type="ORF">GRF59_14345</name>
</gene>
<dbReference type="EMBL" id="WUBI01000002">
    <property type="protein sequence ID" value="MWV44797.1"/>
    <property type="molecule type" value="Genomic_DNA"/>
</dbReference>
<dbReference type="EC" id="3.1.1.29" evidence="1"/>
<sequence length="87" mass="10053">MKNEIVQYFVVNKELNMSPGKIAAQVAHVATNITHNENEAGLWSEWHENELPKIILRGREKDLIKSSSSRDGTTYEITEGQRFQRIR</sequence>
<protein>
    <recommendedName>
        <fullName evidence="1">peptidyl-tRNA hydrolase</fullName>
        <ecNumber evidence="1">3.1.1.29</ecNumber>
    </recommendedName>
</protein>
<proteinExistence type="predicted"/>
<dbReference type="Gene3D" id="3.40.1490.10">
    <property type="entry name" value="Bit1"/>
    <property type="match status" value="1"/>
</dbReference>
<evidence type="ECO:0000256" key="4">
    <source>
        <dbReference type="SAM" id="MobiDB-lite"/>
    </source>
</evidence>
<keyword evidence="2" id="KW-0378">Hydrolase</keyword>
<dbReference type="Proteomes" id="UP000460318">
    <property type="component" value="Unassembled WGS sequence"/>
</dbReference>
<comment type="caution">
    <text evidence="5">The sequence shown here is derived from an EMBL/GenBank/DDBJ whole genome shotgun (WGS) entry which is preliminary data.</text>
</comment>
<reference evidence="5 6" key="1">
    <citation type="submission" date="2019-12" db="EMBL/GenBank/DDBJ databases">
        <title>Paenibacillus sp. nov., an endophytic bacterium isolated from the stem of Dendrobium.</title>
        <authorList>
            <person name="Zhao R."/>
        </authorList>
    </citation>
    <scope>NUCLEOTIDE SEQUENCE [LARGE SCALE GENOMIC DNA]</scope>
    <source>
        <strain evidence="5 6">HJL G12</strain>
    </source>
</reference>
<feature type="compositionally biased region" description="Polar residues" evidence="4">
    <location>
        <begin position="65"/>
        <end position="76"/>
    </location>
</feature>
<dbReference type="AlphaFoldDB" id="A0A7X3LH62"/>
<dbReference type="Pfam" id="PF01981">
    <property type="entry name" value="PTH2"/>
    <property type="match status" value="1"/>
</dbReference>
<comment type="catalytic activity">
    <reaction evidence="3">
        <text>an N-acyl-L-alpha-aminoacyl-tRNA + H2O = an N-acyl-L-amino acid + a tRNA + H(+)</text>
        <dbReference type="Rhea" id="RHEA:54448"/>
        <dbReference type="Rhea" id="RHEA-COMP:10123"/>
        <dbReference type="Rhea" id="RHEA-COMP:13883"/>
        <dbReference type="ChEBI" id="CHEBI:15377"/>
        <dbReference type="ChEBI" id="CHEBI:15378"/>
        <dbReference type="ChEBI" id="CHEBI:59874"/>
        <dbReference type="ChEBI" id="CHEBI:78442"/>
        <dbReference type="ChEBI" id="CHEBI:138191"/>
        <dbReference type="EC" id="3.1.1.29"/>
    </reaction>
</comment>
<evidence type="ECO:0000256" key="1">
    <source>
        <dbReference type="ARBA" id="ARBA00013260"/>
    </source>
</evidence>
<organism evidence="5 6">
    <name type="scientific">Paenibacillus dendrobii</name>
    <dbReference type="NCBI Taxonomy" id="2691084"/>
    <lineage>
        <taxon>Bacteria</taxon>
        <taxon>Bacillati</taxon>
        <taxon>Bacillota</taxon>
        <taxon>Bacilli</taxon>
        <taxon>Bacillales</taxon>
        <taxon>Paenibacillaceae</taxon>
        <taxon>Paenibacillus</taxon>
    </lineage>
</organism>
<evidence type="ECO:0000313" key="6">
    <source>
        <dbReference type="Proteomes" id="UP000460318"/>
    </source>
</evidence>
<evidence type="ECO:0000256" key="2">
    <source>
        <dbReference type="ARBA" id="ARBA00022801"/>
    </source>
</evidence>
<name>A0A7X3LH62_9BACL</name>